<dbReference type="Proteomes" id="UP000198972">
    <property type="component" value="Unassembled WGS sequence"/>
</dbReference>
<proteinExistence type="predicted"/>
<evidence type="ECO:0000313" key="4">
    <source>
        <dbReference type="Proteomes" id="UP000198972"/>
    </source>
</evidence>
<evidence type="ECO:0000259" key="2">
    <source>
        <dbReference type="Pfam" id="PF10335"/>
    </source>
</evidence>
<gene>
    <name evidence="3" type="ORF">SAMN04488542_11497</name>
</gene>
<reference evidence="3 4" key="1">
    <citation type="submission" date="2016-10" db="EMBL/GenBank/DDBJ databases">
        <authorList>
            <person name="de Groot N.N."/>
        </authorList>
    </citation>
    <scope>NUCLEOTIDE SEQUENCE [LARGE SCALE GENOMIC DNA]</scope>
    <source>
        <strain evidence="3 4">DSM 28129</strain>
    </source>
</reference>
<dbReference type="Pfam" id="PF03445">
    <property type="entry name" value="DUF294"/>
    <property type="match status" value="1"/>
</dbReference>
<evidence type="ECO:0000313" key="3">
    <source>
        <dbReference type="EMBL" id="SDF65513.1"/>
    </source>
</evidence>
<feature type="domain" description="Protein-PII uridylyltransferase N-terminal" evidence="1">
    <location>
        <begin position="43"/>
        <end position="163"/>
    </location>
</feature>
<sequence length="363" mass="41791">MSNEASMNEVSFQTIRSASSPAELRKARIEEQNRLFEQFSDTEIVIWNELVNELHNTVMSRASALCEQELIEEGFGPPPVPYAYVVFGSAGRAEQTLWSDQDNGLIIGESNDGTSESYFDEFGPRLSHILEVAGYPPCPGNVMLSNTLWRKSVADWERQLRYWRGLLGWEQVRYLMIAADMRHIYGDEELTKLLRKKMTAVFESEAEPEYDLTAAVLRNTIRHKAALNALGQVITEQTGEHAGEFDVKYGLYLPVVNAVRYLSIEYGIVASSTQERIEQLYRLDAAQLRWLDSCQHAFNTALRFRSMAAVKDEDGLLTGTNYLPETLIRQKEMRRELREALSTVKLMYRTLQRQHRYTERKWL</sequence>
<name>A0A1G7MUS3_9BACL</name>
<dbReference type="Pfam" id="PF10335">
    <property type="entry name" value="DUF294_C"/>
    <property type="match status" value="1"/>
</dbReference>
<dbReference type="CDD" id="cd05401">
    <property type="entry name" value="NT_GlnE_GlnD_like"/>
    <property type="match status" value="1"/>
</dbReference>
<dbReference type="RefSeq" id="WP_091231069.1">
    <property type="nucleotide sequence ID" value="NZ_FNBG01000014.1"/>
</dbReference>
<organism evidence="3 4">
    <name type="scientific">Fontibacillus panacisegetis</name>
    <dbReference type="NCBI Taxonomy" id="670482"/>
    <lineage>
        <taxon>Bacteria</taxon>
        <taxon>Bacillati</taxon>
        <taxon>Bacillota</taxon>
        <taxon>Bacilli</taxon>
        <taxon>Bacillales</taxon>
        <taxon>Paenibacillaceae</taxon>
        <taxon>Fontibacillus</taxon>
    </lineage>
</organism>
<dbReference type="STRING" id="670482.SAMN04488542_11497"/>
<dbReference type="EMBL" id="FNBG01000014">
    <property type="protein sequence ID" value="SDF65513.1"/>
    <property type="molecule type" value="Genomic_DNA"/>
</dbReference>
<protein>
    <submittedName>
        <fullName evidence="3">CBS domain-containing protein</fullName>
    </submittedName>
</protein>
<dbReference type="GO" id="GO:0008773">
    <property type="term" value="F:[protein-PII] uridylyltransferase activity"/>
    <property type="evidence" value="ECO:0007669"/>
    <property type="project" value="InterPro"/>
</dbReference>
<accession>A0A1G7MUS3</accession>
<dbReference type="InterPro" id="IPR018821">
    <property type="entry name" value="DUF294_put_nucleoTrafse_sb-bd"/>
</dbReference>
<feature type="domain" description="DUF294" evidence="2">
    <location>
        <begin position="212"/>
        <end position="353"/>
    </location>
</feature>
<dbReference type="InterPro" id="IPR005105">
    <property type="entry name" value="GlnD_Uridyltrans_N"/>
</dbReference>
<keyword evidence="4" id="KW-1185">Reference proteome</keyword>
<dbReference type="AlphaFoldDB" id="A0A1G7MUS3"/>
<evidence type="ECO:0000259" key="1">
    <source>
        <dbReference type="Pfam" id="PF03445"/>
    </source>
</evidence>
<dbReference type="OrthoDB" id="9810963at2"/>